<accession>A0A7C3GLN3</accession>
<comment type="caution">
    <text evidence="1">The sequence shown here is derived from an EMBL/GenBank/DDBJ whole genome shotgun (WGS) entry which is preliminary data.</text>
</comment>
<organism evidence="1">
    <name type="scientific">Hellea balneolensis</name>
    <dbReference type="NCBI Taxonomy" id="287478"/>
    <lineage>
        <taxon>Bacteria</taxon>
        <taxon>Pseudomonadati</taxon>
        <taxon>Pseudomonadota</taxon>
        <taxon>Alphaproteobacteria</taxon>
        <taxon>Maricaulales</taxon>
        <taxon>Robiginitomaculaceae</taxon>
        <taxon>Hellea</taxon>
    </lineage>
</organism>
<feature type="non-terminal residue" evidence="1">
    <location>
        <position position="223"/>
    </location>
</feature>
<evidence type="ECO:0000313" key="1">
    <source>
        <dbReference type="EMBL" id="HFB55117.1"/>
    </source>
</evidence>
<sequence>MDKNLPTELPSLARAFEAEREELRTLITTEGLSSNRAVAAARNALERTAERFVAQTLDVKLQKSGLWLLEMVKSGAGVLDRATKADIVWREVPKIGGRVIAGGTLFYGSAAVFMMAGFVQGSKLTMIAAAVMAGLRFFDPRDWSMLVAKIPFIGRKKRKLLTAPSGQNYMVDAQISVHGGGYVDALADALRTADFILARLAEPTIETTWIDDERLVGFAQSLL</sequence>
<reference evidence="1" key="1">
    <citation type="journal article" date="2020" name="mSystems">
        <title>Genome- and Community-Level Interaction Insights into Carbon Utilization and Element Cycling Functions of Hydrothermarchaeota in Hydrothermal Sediment.</title>
        <authorList>
            <person name="Zhou Z."/>
            <person name="Liu Y."/>
            <person name="Xu W."/>
            <person name="Pan J."/>
            <person name="Luo Z.H."/>
            <person name="Li M."/>
        </authorList>
    </citation>
    <scope>NUCLEOTIDE SEQUENCE [LARGE SCALE GENOMIC DNA]</scope>
    <source>
        <strain evidence="1">HyVt-489</strain>
    </source>
</reference>
<dbReference type="EMBL" id="DRMN01000280">
    <property type="protein sequence ID" value="HFB55117.1"/>
    <property type="molecule type" value="Genomic_DNA"/>
</dbReference>
<dbReference type="AlphaFoldDB" id="A0A7C3GLN3"/>
<gene>
    <name evidence="1" type="ORF">ENJ46_04260</name>
</gene>
<proteinExistence type="predicted"/>
<name>A0A7C3GLN3_9PROT</name>
<protein>
    <submittedName>
        <fullName evidence="1">Uncharacterized protein</fullName>
    </submittedName>
</protein>
<dbReference type="Proteomes" id="UP000886042">
    <property type="component" value="Unassembled WGS sequence"/>
</dbReference>